<dbReference type="InterPro" id="IPR002502">
    <property type="entry name" value="Amidase_domain"/>
</dbReference>
<protein>
    <recommendedName>
        <fullName evidence="1">N-acetylmuramoyl-L-alanine amidase domain-containing protein</fullName>
    </recommendedName>
</protein>
<evidence type="ECO:0000313" key="3">
    <source>
        <dbReference type="Proteomes" id="UP000003277"/>
    </source>
</evidence>
<dbReference type="EMBL" id="ADLT01000015">
    <property type="protein sequence ID" value="EHO63526.1"/>
    <property type="molecule type" value="Genomic_DNA"/>
</dbReference>
<proteinExistence type="predicted"/>
<evidence type="ECO:0000259" key="1">
    <source>
        <dbReference type="Pfam" id="PF01510"/>
    </source>
</evidence>
<dbReference type="SUPFAM" id="SSF55846">
    <property type="entry name" value="N-acetylmuramoyl-L-alanine amidase-like"/>
    <property type="match status" value="1"/>
</dbReference>
<evidence type="ECO:0000313" key="2">
    <source>
        <dbReference type="EMBL" id="EHO63526.1"/>
    </source>
</evidence>
<accession>H1CYV5</accession>
<dbReference type="STRING" id="742743.HMPREF9453_00543"/>
<dbReference type="RefSeq" id="WP_008859047.1">
    <property type="nucleotide sequence ID" value="NZ_JH591187.1"/>
</dbReference>
<organism evidence="2 3">
    <name type="scientific">Dialister succinatiphilus YIT 11850</name>
    <dbReference type="NCBI Taxonomy" id="742743"/>
    <lineage>
        <taxon>Bacteria</taxon>
        <taxon>Bacillati</taxon>
        <taxon>Bacillota</taxon>
        <taxon>Negativicutes</taxon>
        <taxon>Veillonellales</taxon>
        <taxon>Veillonellaceae</taxon>
        <taxon>Dialister</taxon>
    </lineage>
</organism>
<dbReference type="Proteomes" id="UP000003277">
    <property type="component" value="Unassembled WGS sequence"/>
</dbReference>
<dbReference type="eggNOG" id="ENOG502ZGR9">
    <property type="taxonomic scope" value="Bacteria"/>
</dbReference>
<dbReference type="Gene3D" id="3.40.80.10">
    <property type="entry name" value="Peptidoglycan recognition protein-like"/>
    <property type="match status" value="1"/>
</dbReference>
<sequence>MDREISLDELSEMLKGGDYSNVYMHVTAGHYGQHFSDYHLNIDSDGSLHLTKPLDETPSATWHRNTGSIAVTLCCEPDAQLFADGTVDFGSEPPTSEQVECLAQVLATISNATGLPIDSDHMMTHAEAAELDGYGPNTTCERWDLWELPDSREWGSGGDYIRGKALYYQNQWANEDE</sequence>
<gene>
    <name evidence="2" type="ORF">HMPREF9453_00543</name>
</gene>
<dbReference type="GO" id="GO:0008745">
    <property type="term" value="F:N-acetylmuramoyl-L-alanine amidase activity"/>
    <property type="evidence" value="ECO:0007669"/>
    <property type="project" value="InterPro"/>
</dbReference>
<dbReference type="InterPro" id="IPR036505">
    <property type="entry name" value="Amidase/PGRP_sf"/>
</dbReference>
<dbReference type="PATRIC" id="fig|742743.3.peg.560"/>
<dbReference type="AlphaFoldDB" id="H1CYV5"/>
<comment type="caution">
    <text evidence="2">The sequence shown here is derived from an EMBL/GenBank/DDBJ whole genome shotgun (WGS) entry which is preliminary data.</text>
</comment>
<dbReference type="Pfam" id="PF01510">
    <property type="entry name" value="Amidase_2"/>
    <property type="match status" value="1"/>
</dbReference>
<name>H1CYV5_9FIRM</name>
<reference evidence="2 3" key="1">
    <citation type="submission" date="2011-11" db="EMBL/GenBank/DDBJ databases">
        <title>The Genome Sequence of Dialister succinatiphilus YIT 11850.</title>
        <authorList>
            <consortium name="The Broad Institute Genome Sequencing Platform"/>
            <person name="Earl A."/>
            <person name="Ward D."/>
            <person name="Feldgarden M."/>
            <person name="Gevers D."/>
            <person name="Morotomi M."/>
            <person name="Young S.K."/>
            <person name="Zeng Q."/>
            <person name="Gargeya S."/>
            <person name="Fitzgerald M."/>
            <person name="Haas B."/>
            <person name="Abouelleil A."/>
            <person name="Alvarado L."/>
            <person name="Arachchi H.M."/>
            <person name="Berlin A."/>
            <person name="Brown A."/>
            <person name="Chapman S.B."/>
            <person name="Dunbar C."/>
            <person name="Gearin G."/>
            <person name="Goldberg J."/>
            <person name="Griggs A."/>
            <person name="Gujja S."/>
            <person name="Heiman D."/>
            <person name="Howarth C."/>
            <person name="Lui A."/>
            <person name="MacDonald P.J.P."/>
            <person name="Montmayeur A."/>
            <person name="Murphy C."/>
            <person name="Neiman D."/>
            <person name="Pearson M."/>
            <person name="Priest M."/>
            <person name="Roberts A."/>
            <person name="Saif S."/>
            <person name="Shea T."/>
            <person name="Sisk P."/>
            <person name="Stolte C."/>
            <person name="Sykes S."/>
            <person name="Wortman J."/>
            <person name="Nusbaum C."/>
            <person name="Birren B."/>
        </authorList>
    </citation>
    <scope>NUCLEOTIDE SEQUENCE [LARGE SCALE GENOMIC DNA]</scope>
    <source>
        <strain evidence="2 3">YIT 11850</strain>
    </source>
</reference>
<dbReference type="HOGENOM" id="CLU_1395459_0_0_9"/>
<dbReference type="GO" id="GO:0009253">
    <property type="term" value="P:peptidoglycan catabolic process"/>
    <property type="evidence" value="ECO:0007669"/>
    <property type="project" value="InterPro"/>
</dbReference>
<keyword evidence="3" id="KW-1185">Reference proteome</keyword>
<feature type="domain" description="N-acetylmuramoyl-L-alanine amidase" evidence="1">
    <location>
        <begin position="23"/>
        <end position="140"/>
    </location>
</feature>